<evidence type="ECO:0000256" key="5">
    <source>
        <dbReference type="SAM" id="MobiDB-lite"/>
    </source>
</evidence>
<feature type="domain" description="C2H2-type" evidence="6">
    <location>
        <begin position="296"/>
        <end position="324"/>
    </location>
</feature>
<dbReference type="EMBL" id="JBEVYD010000005">
    <property type="protein sequence ID" value="KAL3232993.1"/>
    <property type="molecule type" value="Genomic_DNA"/>
</dbReference>
<evidence type="ECO:0000313" key="7">
    <source>
        <dbReference type="EMBL" id="KAL3232993.1"/>
    </source>
</evidence>
<keyword evidence="1" id="KW-0479">Metal-binding</keyword>
<evidence type="ECO:0000256" key="4">
    <source>
        <dbReference type="PROSITE-ProRule" id="PRU00042"/>
    </source>
</evidence>
<dbReference type="PROSITE" id="PS00028">
    <property type="entry name" value="ZINC_FINGER_C2H2_1"/>
    <property type="match status" value="2"/>
</dbReference>
<proteinExistence type="predicted"/>
<dbReference type="Pfam" id="PF00096">
    <property type="entry name" value="zf-C2H2"/>
    <property type="match status" value="2"/>
</dbReference>
<keyword evidence="3" id="KW-0862">Zinc</keyword>
<dbReference type="Proteomes" id="UP001623330">
    <property type="component" value="Unassembled WGS sequence"/>
</dbReference>
<comment type="caution">
    <text evidence="7">The sequence shown here is derived from an EMBL/GenBank/DDBJ whole genome shotgun (WGS) entry which is preliminary data.</text>
</comment>
<dbReference type="Gene3D" id="3.30.160.60">
    <property type="entry name" value="Classic Zinc Finger"/>
    <property type="match status" value="2"/>
</dbReference>
<feature type="region of interest" description="Disordered" evidence="5">
    <location>
        <begin position="222"/>
        <end position="288"/>
    </location>
</feature>
<evidence type="ECO:0000259" key="6">
    <source>
        <dbReference type="PROSITE" id="PS50157"/>
    </source>
</evidence>
<sequence length="349" mass="40931">MSNFQLVHSDLTGNTLTQEVENFEEDEYDMLRRHSISDYMQDKSRYYEYEKFDDISTVVLPADNYIQASQTHIQASQTHIQTHNPSKTNKMKTYFNNFFNNGIWSSYKRNKSNASTFTEPEMLVDEVTLNDEKMDYEDTFNDNNDNLDDFTMDDYDANTEHIEVFSVNPRKVFSTVDDIALSQRHDVNFHSIINQSDDNQFYLHHSNPYEISDVGDVNYSMDFEDSEDDSPQDQYVSMSHPPVTHSTTNKEISIKSEERPISKNEANGTHSIKISSLPQKTRGRKPSLVPDFSKQFGCEFCDRRFKRQEHLKRHVRSLHMGEKPFECHICNKKFSRSDNLNQHIKTHTH</sequence>
<feature type="domain" description="C2H2-type" evidence="6">
    <location>
        <begin position="325"/>
        <end position="349"/>
    </location>
</feature>
<evidence type="ECO:0000256" key="2">
    <source>
        <dbReference type="ARBA" id="ARBA00022771"/>
    </source>
</evidence>
<reference evidence="7 8" key="1">
    <citation type="submission" date="2024-05" db="EMBL/GenBank/DDBJ databases">
        <title>Long read based assembly of the Candida bracarensis genome reveals expanded adhesin content.</title>
        <authorList>
            <person name="Marcet-Houben M."/>
            <person name="Ksiezopolska E."/>
            <person name="Gabaldon T."/>
        </authorList>
    </citation>
    <scope>NUCLEOTIDE SEQUENCE [LARGE SCALE GENOMIC DNA]</scope>
    <source>
        <strain evidence="7 8">CBM6</strain>
    </source>
</reference>
<dbReference type="PANTHER" id="PTHR23235:SF60">
    <property type="entry name" value="STRIPE, ISOFORM D"/>
    <property type="match status" value="1"/>
</dbReference>
<feature type="compositionally biased region" description="Acidic residues" evidence="5">
    <location>
        <begin position="222"/>
        <end position="231"/>
    </location>
</feature>
<keyword evidence="2 4" id="KW-0863">Zinc-finger</keyword>
<dbReference type="PROSITE" id="PS50157">
    <property type="entry name" value="ZINC_FINGER_C2H2_2"/>
    <property type="match status" value="2"/>
</dbReference>
<accession>A0ABR4NWB2</accession>
<dbReference type="InterPro" id="IPR013087">
    <property type="entry name" value="Znf_C2H2_type"/>
</dbReference>
<organism evidence="7 8">
    <name type="scientific">Nakaseomyces bracarensis</name>
    <dbReference type="NCBI Taxonomy" id="273131"/>
    <lineage>
        <taxon>Eukaryota</taxon>
        <taxon>Fungi</taxon>
        <taxon>Dikarya</taxon>
        <taxon>Ascomycota</taxon>
        <taxon>Saccharomycotina</taxon>
        <taxon>Saccharomycetes</taxon>
        <taxon>Saccharomycetales</taxon>
        <taxon>Saccharomycetaceae</taxon>
        <taxon>Nakaseomyces</taxon>
    </lineage>
</organism>
<feature type="compositionally biased region" description="Polar residues" evidence="5">
    <location>
        <begin position="264"/>
        <end position="279"/>
    </location>
</feature>
<dbReference type="InterPro" id="IPR036236">
    <property type="entry name" value="Znf_C2H2_sf"/>
</dbReference>
<gene>
    <name evidence="7" type="ORF">RNJ44_04909</name>
</gene>
<keyword evidence="8" id="KW-1185">Reference proteome</keyword>
<evidence type="ECO:0000256" key="1">
    <source>
        <dbReference type="ARBA" id="ARBA00022723"/>
    </source>
</evidence>
<evidence type="ECO:0000256" key="3">
    <source>
        <dbReference type="ARBA" id="ARBA00022833"/>
    </source>
</evidence>
<protein>
    <recommendedName>
        <fullName evidence="6">C2H2-type domain-containing protein</fullName>
    </recommendedName>
</protein>
<feature type="compositionally biased region" description="Basic and acidic residues" evidence="5">
    <location>
        <begin position="252"/>
        <end position="262"/>
    </location>
</feature>
<dbReference type="PANTHER" id="PTHR23235">
    <property type="entry name" value="KRUEPPEL-LIKE TRANSCRIPTION FACTOR"/>
    <property type="match status" value="1"/>
</dbReference>
<name>A0ABR4NWB2_9SACH</name>
<dbReference type="SUPFAM" id="SSF57667">
    <property type="entry name" value="beta-beta-alpha zinc fingers"/>
    <property type="match status" value="1"/>
</dbReference>
<evidence type="ECO:0000313" key="8">
    <source>
        <dbReference type="Proteomes" id="UP001623330"/>
    </source>
</evidence>
<dbReference type="SMART" id="SM00355">
    <property type="entry name" value="ZnF_C2H2"/>
    <property type="match status" value="2"/>
</dbReference>